<comment type="caution">
    <text evidence="4">The sequence shown here is derived from an EMBL/GenBank/DDBJ whole genome shotgun (WGS) entry which is preliminary data.</text>
</comment>
<protein>
    <submittedName>
        <fullName evidence="4">T9SS type A sorting domain-containing protein</fullName>
    </submittedName>
</protein>
<dbReference type="SUPFAM" id="SSF101898">
    <property type="entry name" value="NHL repeat"/>
    <property type="match status" value="1"/>
</dbReference>
<accession>A0A7Y0FS83</accession>
<sequence>MKTKNFIFLLGILFYTNLFSQTVSVDNTYGVNGRLEYPLVQNNGTYESESIYQTQLAPYLAVNNTDFSGRVLDKNVDNDVIGSNFKIKKYDAEGKLELTYGNNGYSVATCDWSLNANIRSKTLYSNHNGENIVAGLNYPNNLDSYRLGKFSLDGNTFTSLGYASFLGQSTFQVLDIKVLADNSVFMYLGFQDFKFGIVKFNSQGVLDTSFNGSGMKVYTQNRPGDYTSSVTTDGNNNFYFTTSNYNKDERIHDIFIRKINADGSIDTSFGTNGISVQAPEPNKGFTPKSIGITQDNKILVLVKAYGPARNLLMRLNSNGSLDTSFGQNGYKTLTGIEYFNSRSMKIINNKIYLVGDNNKNGTSNYMPMIAKLDINGNLDSSLNGTGILTQTIYSNYDANLKDIMVQPITNKLLVFGESNTPGGKLARFVFRVIDQEFLGVDDKVNKKEILNIYPNPVKDAISFNENTLVKTNEVYGIYDLTGKDVLKGKLDESMKINVSYLQKGVYILRIQQETIKFIKN</sequence>
<evidence type="ECO:0000256" key="2">
    <source>
        <dbReference type="SAM" id="SignalP"/>
    </source>
</evidence>
<keyword evidence="1 2" id="KW-0732">Signal</keyword>
<dbReference type="InterPro" id="IPR026444">
    <property type="entry name" value="Secre_tail"/>
</dbReference>
<dbReference type="EMBL" id="JABBGI010000013">
    <property type="protein sequence ID" value="NML70470.1"/>
    <property type="molecule type" value="Genomic_DNA"/>
</dbReference>
<feature type="chain" id="PRO_5031508861" evidence="2">
    <location>
        <begin position="21"/>
        <end position="520"/>
    </location>
</feature>
<evidence type="ECO:0000259" key="3">
    <source>
        <dbReference type="Pfam" id="PF18962"/>
    </source>
</evidence>
<reference evidence="4 5" key="1">
    <citation type="submission" date="2020-04" db="EMBL/GenBank/DDBJ databases">
        <title>Chryseobacterium sp. RP-3-3 sp. nov., isolated from Jeju soil.</title>
        <authorList>
            <person name="Dahal R.H."/>
        </authorList>
    </citation>
    <scope>NUCLEOTIDE SEQUENCE [LARGE SCALE GENOMIC DNA]</scope>
    <source>
        <strain evidence="4 5">RP-3-3</strain>
    </source>
</reference>
<name>A0A7Y0FS83_9FLAO</name>
<dbReference type="InterPro" id="IPR013431">
    <property type="entry name" value="Delta_60_rpt"/>
</dbReference>
<organism evidence="4 5">
    <name type="scientific">Chryseobacterium antibioticum</name>
    <dbReference type="NCBI Taxonomy" id="2728847"/>
    <lineage>
        <taxon>Bacteria</taxon>
        <taxon>Pseudomonadati</taxon>
        <taxon>Bacteroidota</taxon>
        <taxon>Flavobacteriia</taxon>
        <taxon>Flavobacteriales</taxon>
        <taxon>Weeksellaceae</taxon>
        <taxon>Chryseobacterium group</taxon>
        <taxon>Chryseobacterium</taxon>
    </lineage>
</organism>
<dbReference type="Pfam" id="PF18962">
    <property type="entry name" value="Por_Secre_tail"/>
    <property type="match status" value="1"/>
</dbReference>
<dbReference type="NCBIfam" id="TIGR04183">
    <property type="entry name" value="Por_Secre_tail"/>
    <property type="match status" value="1"/>
</dbReference>
<evidence type="ECO:0000313" key="4">
    <source>
        <dbReference type="EMBL" id="NML70470.1"/>
    </source>
</evidence>
<feature type="domain" description="Secretion system C-terminal sorting" evidence="3">
    <location>
        <begin position="452"/>
        <end position="518"/>
    </location>
</feature>
<dbReference type="Gene3D" id="2.80.10.50">
    <property type="match status" value="2"/>
</dbReference>
<keyword evidence="5" id="KW-1185">Reference proteome</keyword>
<proteinExistence type="predicted"/>
<gene>
    <name evidence="4" type="ORF">HHL23_11735</name>
</gene>
<evidence type="ECO:0000256" key="1">
    <source>
        <dbReference type="ARBA" id="ARBA00022729"/>
    </source>
</evidence>
<feature type="signal peptide" evidence="2">
    <location>
        <begin position="1"/>
        <end position="20"/>
    </location>
</feature>
<evidence type="ECO:0000313" key="5">
    <source>
        <dbReference type="Proteomes" id="UP000544054"/>
    </source>
</evidence>
<dbReference type="Proteomes" id="UP000544054">
    <property type="component" value="Unassembled WGS sequence"/>
</dbReference>
<dbReference type="RefSeq" id="WP_169234993.1">
    <property type="nucleotide sequence ID" value="NZ_JABBGI010000013.1"/>
</dbReference>
<dbReference type="AlphaFoldDB" id="A0A7Y0FS83"/>
<dbReference type="NCBIfam" id="TIGR02608">
    <property type="entry name" value="delta_60_rpt"/>
    <property type="match status" value="4"/>
</dbReference>
<dbReference type="Pfam" id="PF17164">
    <property type="entry name" value="DUF5122"/>
    <property type="match status" value="2"/>
</dbReference>